<dbReference type="GO" id="GO:0004364">
    <property type="term" value="F:glutathione transferase activity"/>
    <property type="evidence" value="ECO:0007669"/>
    <property type="project" value="InterPro"/>
</dbReference>
<dbReference type="Pfam" id="PF13410">
    <property type="entry name" value="GST_C_2"/>
    <property type="match status" value="1"/>
</dbReference>
<proteinExistence type="predicted"/>
<evidence type="ECO:0000313" key="6">
    <source>
        <dbReference type="Proteomes" id="UP001485043"/>
    </source>
</evidence>
<evidence type="ECO:0000313" key="5">
    <source>
        <dbReference type="EMBL" id="KAK9859328.1"/>
    </source>
</evidence>
<dbReference type="SUPFAM" id="SSF47616">
    <property type="entry name" value="GST C-terminal domain-like"/>
    <property type="match status" value="1"/>
</dbReference>
<feature type="binding site" evidence="2">
    <location>
        <begin position="179"/>
        <end position="182"/>
    </location>
    <ligand>
        <name>glutathione</name>
        <dbReference type="ChEBI" id="CHEBI:57925"/>
    </ligand>
</feature>
<evidence type="ECO:0000256" key="1">
    <source>
        <dbReference type="PIRSR" id="PIRSR015753-1"/>
    </source>
</evidence>
<protein>
    <recommendedName>
        <fullName evidence="4">GST C-terminal domain-containing protein</fullName>
    </recommendedName>
</protein>
<dbReference type="PROSITE" id="PS50405">
    <property type="entry name" value="GST_CTER"/>
    <property type="match status" value="1"/>
</dbReference>
<dbReference type="InterPro" id="IPR036249">
    <property type="entry name" value="Thioredoxin-like_sf"/>
</dbReference>
<feature type="site" description="Lowers pKa of active site Cys" evidence="3">
    <location>
        <position position="303"/>
    </location>
</feature>
<dbReference type="InterPro" id="IPR016639">
    <property type="entry name" value="GST_Omega/GSH"/>
</dbReference>
<dbReference type="Gene3D" id="1.20.1050.10">
    <property type="match status" value="1"/>
</dbReference>
<dbReference type="InterPro" id="IPR047047">
    <property type="entry name" value="GST_Omega-like_C"/>
</dbReference>
<gene>
    <name evidence="5" type="ORF">WJX84_003362</name>
</gene>
<dbReference type="InterPro" id="IPR010987">
    <property type="entry name" value="Glutathione-S-Trfase_C-like"/>
</dbReference>
<dbReference type="AlphaFoldDB" id="A0AAW1STL5"/>
<dbReference type="InterPro" id="IPR004045">
    <property type="entry name" value="Glutathione_S-Trfase_N"/>
</dbReference>
<feature type="binding site" evidence="2">
    <location>
        <position position="130"/>
    </location>
    <ligand>
        <name>glutathione</name>
        <dbReference type="ChEBI" id="CHEBI:57925"/>
    </ligand>
</feature>
<dbReference type="SFLD" id="SFLDG01206">
    <property type="entry name" value="Xi.1"/>
    <property type="match status" value="1"/>
</dbReference>
<dbReference type="SUPFAM" id="SSF52833">
    <property type="entry name" value="Thioredoxin-like"/>
    <property type="match status" value="1"/>
</dbReference>
<feature type="active site" description="Proton donor/acceptor" evidence="1">
    <location>
        <position position="245"/>
    </location>
</feature>
<dbReference type="InterPro" id="IPR040079">
    <property type="entry name" value="Glutathione_S-Trfase"/>
</dbReference>
<dbReference type="Proteomes" id="UP001485043">
    <property type="component" value="Unassembled WGS sequence"/>
</dbReference>
<evidence type="ECO:0000256" key="2">
    <source>
        <dbReference type="PIRSR" id="PIRSR015753-2"/>
    </source>
</evidence>
<evidence type="ECO:0000259" key="4">
    <source>
        <dbReference type="PROSITE" id="PS50405"/>
    </source>
</evidence>
<dbReference type="SFLD" id="SFLDS00019">
    <property type="entry name" value="Glutathione_Transferase_(cytos"/>
    <property type="match status" value="1"/>
</dbReference>
<name>A0AAW1STL5_9CHLO</name>
<dbReference type="Pfam" id="PF13409">
    <property type="entry name" value="GST_N_2"/>
    <property type="match status" value="1"/>
</dbReference>
<feature type="binding site" evidence="2">
    <location>
        <begin position="197"/>
        <end position="198"/>
    </location>
    <ligand>
        <name>glutathione</name>
        <dbReference type="ChEBI" id="CHEBI:57925"/>
    </ligand>
</feature>
<dbReference type="CDD" id="cd03190">
    <property type="entry name" value="GST_C_Omega_like"/>
    <property type="match status" value="1"/>
</dbReference>
<dbReference type="PIRSF" id="PIRSF015753">
    <property type="entry name" value="GST"/>
    <property type="match status" value="1"/>
</dbReference>
<dbReference type="PANTHER" id="PTHR32419">
    <property type="entry name" value="GLUTATHIONYL-HYDROQUINONE REDUCTASE"/>
    <property type="match status" value="1"/>
</dbReference>
<dbReference type="InterPro" id="IPR036282">
    <property type="entry name" value="Glutathione-S-Trfase_C_sf"/>
</dbReference>
<accession>A0AAW1STL5</accession>
<feature type="active site" description="Nucleophile" evidence="1">
    <location>
        <position position="87"/>
    </location>
</feature>
<dbReference type="SFLD" id="SFLDG01148">
    <property type="entry name" value="Xi_(cytGST)"/>
    <property type="match status" value="1"/>
</dbReference>
<organism evidence="5 6">
    <name type="scientific">Apatococcus fuscideae</name>
    <dbReference type="NCBI Taxonomy" id="2026836"/>
    <lineage>
        <taxon>Eukaryota</taxon>
        <taxon>Viridiplantae</taxon>
        <taxon>Chlorophyta</taxon>
        <taxon>core chlorophytes</taxon>
        <taxon>Trebouxiophyceae</taxon>
        <taxon>Chlorellales</taxon>
        <taxon>Chlorellaceae</taxon>
        <taxon>Apatococcus</taxon>
    </lineage>
</organism>
<evidence type="ECO:0000256" key="3">
    <source>
        <dbReference type="PIRSR" id="PIRSR015753-3"/>
    </source>
</evidence>
<reference evidence="5 6" key="1">
    <citation type="journal article" date="2024" name="Nat. Commun.">
        <title>Phylogenomics reveals the evolutionary origins of lichenization in chlorophyte algae.</title>
        <authorList>
            <person name="Puginier C."/>
            <person name="Libourel C."/>
            <person name="Otte J."/>
            <person name="Skaloud P."/>
            <person name="Haon M."/>
            <person name="Grisel S."/>
            <person name="Petersen M."/>
            <person name="Berrin J.G."/>
            <person name="Delaux P.M."/>
            <person name="Dal Grande F."/>
            <person name="Keller J."/>
        </authorList>
    </citation>
    <scope>NUCLEOTIDE SEQUENCE [LARGE SCALE GENOMIC DNA]</scope>
    <source>
        <strain evidence="5 6">SAG 2523</strain>
    </source>
</reference>
<dbReference type="GO" id="GO:0005737">
    <property type="term" value="C:cytoplasm"/>
    <property type="evidence" value="ECO:0007669"/>
    <property type="project" value="TreeGrafter"/>
</dbReference>
<dbReference type="FunFam" id="3.40.30.10:FF:000499">
    <property type="entry name" value="Glutathione S-transferase"/>
    <property type="match status" value="1"/>
</dbReference>
<keyword evidence="6" id="KW-1185">Reference proteome</keyword>
<feature type="site" description="Lowers pKa of active site Cys" evidence="3">
    <location>
        <position position="346"/>
    </location>
</feature>
<dbReference type="Gene3D" id="3.40.30.10">
    <property type="entry name" value="Glutaredoxin"/>
    <property type="match status" value="1"/>
</dbReference>
<feature type="domain" description="GST C-terminal" evidence="4">
    <location>
        <begin position="222"/>
        <end position="346"/>
    </location>
</feature>
<sequence>MHGKVASRQSFGSKHLGRPVLKVFPSRLALPRRLGNLAMSSKGRTAVEETDGGAFKRTDSEFRNWIRPDSEFEPEAGRYHLYISYACPWACRCLTFLYLKGLEGAIGLSITHPTWQKTKPDDSSDMHTGWTFANPDDAPFSSHTGWGSFGCEGCVPDDVNGAKYVRDLYELSKGQTGSKFTVPVLWDKKKGVIVNNESSEIVQILNDQFNSLAKNPGLDLFPDDLRSSIDEVNSWTYPCINNGVYRCGFAQSQKAYEDAFGDLFGALDRVESILSKQRYIAGDRLTEADIRLFQTLIRFDVVYVVYFKCNRNFIHEFPHMSDYTKELYSIPGVQKAVNIDHIKTHYFTSHPTLNHYAIVPLGCSPWWEGSHNRESVHSK</sequence>
<dbReference type="EMBL" id="JALJOV010000887">
    <property type="protein sequence ID" value="KAK9859328.1"/>
    <property type="molecule type" value="Genomic_DNA"/>
</dbReference>
<dbReference type="PANTHER" id="PTHR32419:SF6">
    <property type="entry name" value="GLUTATHIONE S-TRANSFERASE OMEGA-LIKE 1-RELATED"/>
    <property type="match status" value="1"/>
</dbReference>
<comment type="caution">
    <text evidence="5">The sequence shown here is derived from an EMBL/GenBank/DDBJ whole genome shotgun (WGS) entry which is preliminary data.</text>
</comment>